<dbReference type="EMBL" id="JACIJK010000003">
    <property type="protein sequence ID" value="MBB5714401.1"/>
    <property type="molecule type" value="Genomic_DNA"/>
</dbReference>
<evidence type="ECO:0000313" key="9">
    <source>
        <dbReference type="EMBL" id="MBB5714401.1"/>
    </source>
</evidence>
<feature type="chain" id="PRO_5030644702" evidence="6">
    <location>
        <begin position="23"/>
        <end position="1015"/>
    </location>
</feature>
<organism evidence="9 10">
    <name type="scientific">Sphingomonas aerophila</name>
    <dbReference type="NCBI Taxonomy" id="1344948"/>
    <lineage>
        <taxon>Bacteria</taxon>
        <taxon>Pseudomonadati</taxon>
        <taxon>Pseudomonadota</taxon>
        <taxon>Alphaproteobacteria</taxon>
        <taxon>Sphingomonadales</taxon>
        <taxon>Sphingomonadaceae</taxon>
        <taxon>Sphingomonas</taxon>
    </lineage>
</organism>
<evidence type="ECO:0000256" key="4">
    <source>
        <dbReference type="RuleBase" id="RU003357"/>
    </source>
</evidence>
<dbReference type="Pfam" id="PF07715">
    <property type="entry name" value="Plug"/>
    <property type="match status" value="1"/>
</dbReference>
<evidence type="ECO:0000256" key="6">
    <source>
        <dbReference type="SAM" id="SignalP"/>
    </source>
</evidence>
<dbReference type="InterPro" id="IPR010104">
    <property type="entry name" value="TonB_rcpt_bac"/>
</dbReference>
<feature type="signal peptide" evidence="6">
    <location>
        <begin position="1"/>
        <end position="22"/>
    </location>
</feature>
<evidence type="ECO:0000256" key="1">
    <source>
        <dbReference type="ARBA" id="ARBA00004442"/>
    </source>
</evidence>
<dbReference type="Pfam" id="PF00593">
    <property type="entry name" value="TonB_dep_Rec_b-barrel"/>
    <property type="match status" value="1"/>
</dbReference>
<dbReference type="InterPro" id="IPR036942">
    <property type="entry name" value="Beta-barrel_TonB_sf"/>
</dbReference>
<name>A0A7W9BCL8_9SPHN</name>
<keyword evidence="6" id="KW-0732">Signal</keyword>
<evidence type="ECO:0000256" key="5">
    <source>
        <dbReference type="SAM" id="MobiDB-lite"/>
    </source>
</evidence>
<evidence type="ECO:0000259" key="7">
    <source>
        <dbReference type="Pfam" id="PF00593"/>
    </source>
</evidence>
<comment type="similarity">
    <text evidence="4">Belongs to the TonB-dependent receptor family.</text>
</comment>
<keyword evidence="2 4" id="KW-0472">Membrane</keyword>
<dbReference type="RefSeq" id="WP_184055662.1">
    <property type="nucleotide sequence ID" value="NZ_JACIJK010000003.1"/>
</dbReference>
<dbReference type="InterPro" id="IPR000531">
    <property type="entry name" value="Beta-barrel_TonB"/>
</dbReference>
<feature type="region of interest" description="Disordered" evidence="5">
    <location>
        <begin position="33"/>
        <end position="59"/>
    </location>
</feature>
<dbReference type="PANTHER" id="PTHR40980">
    <property type="entry name" value="PLUG DOMAIN-CONTAINING PROTEIN"/>
    <property type="match status" value="1"/>
</dbReference>
<evidence type="ECO:0000313" key="10">
    <source>
        <dbReference type="Proteomes" id="UP000546200"/>
    </source>
</evidence>
<dbReference type="InterPro" id="IPR037066">
    <property type="entry name" value="Plug_dom_sf"/>
</dbReference>
<evidence type="ECO:0000256" key="2">
    <source>
        <dbReference type="ARBA" id="ARBA00023136"/>
    </source>
</evidence>
<dbReference type="GO" id="GO:0009279">
    <property type="term" value="C:cell outer membrane"/>
    <property type="evidence" value="ECO:0007669"/>
    <property type="project" value="UniProtKB-SubCell"/>
</dbReference>
<dbReference type="Proteomes" id="UP000546200">
    <property type="component" value="Unassembled WGS sequence"/>
</dbReference>
<dbReference type="Gene3D" id="2.170.130.10">
    <property type="entry name" value="TonB-dependent receptor, plug domain"/>
    <property type="match status" value="1"/>
</dbReference>
<comment type="subcellular location">
    <subcellularLocation>
        <location evidence="1 4">Cell outer membrane</location>
    </subcellularLocation>
</comment>
<keyword evidence="10" id="KW-1185">Reference proteome</keyword>
<dbReference type="AlphaFoldDB" id="A0A7W9BCL8"/>
<feature type="compositionally biased region" description="Polar residues" evidence="5">
    <location>
        <begin position="33"/>
        <end position="49"/>
    </location>
</feature>
<dbReference type="Gene3D" id="2.40.170.20">
    <property type="entry name" value="TonB-dependent receptor, beta-barrel domain"/>
    <property type="match status" value="1"/>
</dbReference>
<keyword evidence="4" id="KW-0798">TonB box</keyword>
<proteinExistence type="inferred from homology"/>
<protein>
    <submittedName>
        <fullName evidence="9">TonB-dependent receptor</fullName>
    </submittedName>
</protein>
<evidence type="ECO:0000256" key="3">
    <source>
        <dbReference type="ARBA" id="ARBA00023237"/>
    </source>
</evidence>
<dbReference type="SUPFAM" id="SSF56935">
    <property type="entry name" value="Porins"/>
    <property type="match status" value="1"/>
</dbReference>
<reference evidence="9 10" key="1">
    <citation type="submission" date="2020-08" db="EMBL/GenBank/DDBJ databases">
        <title>Genomic Encyclopedia of Type Strains, Phase IV (KMG-IV): sequencing the most valuable type-strain genomes for metagenomic binning, comparative biology and taxonomic classification.</title>
        <authorList>
            <person name="Goeker M."/>
        </authorList>
    </citation>
    <scope>NUCLEOTIDE SEQUENCE [LARGE SCALE GENOMIC DNA]</scope>
    <source>
        <strain evidence="9 10">DSM 100044</strain>
    </source>
</reference>
<keyword evidence="3" id="KW-0998">Cell outer membrane</keyword>
<evidence type="ECO:0000259" key="8">
    <source>
        <dbReference type="Pfam" id="PF07715"/>
    </source>
</evidence>
<dbReference type="InterPro" id="IPR012910">
    <property type="entry name" value="Plug_dom"/>
</dbReference>
<dbReference type="NCBIfam" id="TIGR01782">
    <property type="entry name" value="TonB-Xanth-Caul"/>
    <property type="match status" value="1"/>
</dbReference>
<keyword evidence="9" id="KW-0675">Receptor</keyword>
<accession>A0A7W9BCL8</accession>
<feature type="domain" description="TonB-dependent receptor plug" evidence="8">
    <location>
        <begin position="79"/>
        <end position="187"/>
    </location>
</feature>
<feature type="domain" description="TonB-dependent receptor-like beta-barrel" evidence="7">
    <location>
        <begin position="433"/>
        <end position="982"/>
    </location>
</feature>
<dbReference type="PANTHER" id="PTHR40980:SF3">
    <property type="entry name" value="TONB-DEPENDENT RECEPTOR-LIKE BETA-BARREL DOMAIN-CONTAINING PROTEIN"/>
    <property type="match status" value="1"/>
</dbReference>
<sequence length="1015" mass="108570">MRGFTARSISRLVLGASTLAIAAVPGLAYAQDAASTAGNPGPAETQTAPATDAASPAETTEDVVVTGIRASLRASIDLKRDAQGVVDAISAEDIGKFPDTNLAESLQRITGVSIDRSNGEGQFVTVRGFGPEYNLVVLNGRQMPTSTIGDGNGAPGSRSFDFANLASEGVAALEVYKSGRATVPSGGIGSTINIRTPRPFDKMGLRGSIAARGVIDTSQNGKNDITPEVSGIISDTFADGRIGVLVTGAYQKRNFSVNTASAGWRDGYLGNENNWGSLAQPGTPGAANITNRPDATDVYQVPQNGSYDFADGKRERINGQAVLQFRPIDELTATVDYTYSRNRVNVRDNSVGIWYNHNNTSSSWTDGPVAGPVFYSETFGPNEAKDLSYSAAQTAYQSENKSIGGNLTWEAPGGVTVALDAHHSTAQSNPTSKYGNSNSLGTAVFGVRTQTLNFDNDLPVMSYTMQPGIDPLNAALITPTGSAFRNSFFRDRINQVQLKGHYDHDGGFLDSLDFGVQYTDNKVRSAYSVLQNDTWGGTGGDSAAQRAAAAALLPDDIFKLTSIPNLFKGLSGANDPSIVQQFYSFDFERVVGLLDNAYKICGGDGDCRIPFTTDSRVREKTVSPYFQFNGKFDLLAGTGHLIAGIRYENTNVLASALVPTPSGARQNSQNEFNILFTGSGFTTYKGTYENWLPSVDIDIQPIRDVKLRASYSHTITRSDYNNLQGGLNLDTLFRPGNGAGVGAFGNGTGRLGNPNLIPYKSKNIDLSAEWYYGNESYISVGYFHKDVSNYIGSTQVNTIVPAVTTPLGGPRYQAAIAALGANATFGQIRDYFAANYPGSVVNGTIIAQPNDPAVNFVISTPFNSDQTAAVNGFEFAIQHNFWDTGFGTILNYTIVNGNRKYDNTLPSTVSQFAITGLSDSANAVLFFDKYGFQARAAYNWRKGYLSGAGTNPTYINTYGQLDASASYAITPNIAVFGEAINLTGSDRGGHLRSERNITFATKQDARYSAGVRFTF</sequence>
<gene>
    <name evidence="9" type="ORF">FHS94_001232</name>
</gene>
<comment type="caution">
    <text evidence="9">The sequence shown here is derived from an EMBL/GenBank/DDBJ whole genome shotgun (WGS) entry which is preliminary data.</text>
</comment>